<dbReference type="InterPro" id="IPR004046">
    <property type="entry name" value="GST_C"/>
</dbReference>
<feature type="domain" description="GST N-terminal" evidence="3">
    <location>
        <begin position="1"/>
        <end position="80"/>
    </location>
</feature>
<proteinExistence type="evidence at transcript level"/>
<dbReference type="InterPro" id="IPR010987">
    <property type="entry name" value="Glutathione-S-Trfase_C-like"/>
</dbReference>
<dbReference type="InterPro" id="IPR040079">
    <property type="entry name" value="Glutathione_S-Trfase"/>
</dbReference>
<protein>
    <submittedName>
        <fullName evidence="5">Putative glutathione s-transferase 1-1</fullName>
    </submittedName>
</protein>
<dbReference type="PROSITE" id="PS50405">
    <property type="entry name" value="GST_CTER"/>
    <property type="match status" value="1"/>
</dbReference>
<reference evidence="5" key="1">
    <citation type="journal article" date="2015" name="Insect Biochem. Mol. Biol.">
        <title>An insight into the sialome of the horse fly, Tabanus bromius.</title>
        <authorList>
            <person name="Ribeiro J.M."/>
            <person name="Kazimirova M."/>
            <person name="Takac P."/>
            <person name="Andersen J.F."/>
            <person name="Francischetti I.M."/>
        </authorList>
    </citation>
    <scope>NUCLEOTIDE SEQUENCE</scope>
</reference>
<dbReference type="AlphaFoldDB" id="A0A0K8TNM1"/>
<comment type="similarity">
    <text evidence="2">Belongs to the GST superfamily.</text>
</comment>
<evidence type="ECO:0000313" key="5">
    <source>
        <dbReference type="EMBL" id="JAI15964.1"/>
    </source>
</evidence>
<name>A0A0K8TNM1_TABBR</name>
<evidence type="ECO:0000256" key="1">
    <source>
        <dbReference type="ARBA" id="ARBA00011738"/>
    </source>
</evidence>
<feature type="domain" description="GST C-terminal" evidence="4">
    <location>
        <begin position="86"/>
        <end position="207"/>
    </location>
</feature>
<dbReference type="SFLD" id="SFLDS00019">
    <property type="entry name" value="Glutathione_Transferase_(cytos"/>
    <property type="match status" value="1"/>
</dbReference>
<sequence>MDFYYLPGSAPCRAVLMTAKAVGVDLNPKLLNLMSGEHLKPEFLKINPQHTIPTLVDNDFSLWESRAIMVYLVEKYGKNDSLYPKCPKKRAVINQRLYFDMGTLYQRFAEYYYPQIFAKQPANPDNYKKMEEAVGFLDTFLQGKTYAAGDTFTLADITLLATISTYECAGFDLNKFPNVLKWFEHCKTIAPGYDINQSGCDEFKKYFSK</sequence>
<dbReference type="GO" id="GO:0006749">
    <property type="term" value="P:glutathione metabolic process"/>
    <property type="evidence" value="ECO:0007669"/>
    <property type="project" value="TreeGrafter"/>
</dbReference>
<accession>A0A0K8TNM1</accession>
<dbReference type="SUPFAM" id="SSF52833">
    <property type="entry name" value="Thioredoxin-like"/>
    <property type="match status" value="1"/>
</dbReference>
<dbReference type="Gene3D" id="1.20.1050.10">
    <property type="match status" value="1"/>
</dbReference>
<dbReference type="InterPro" id="IPR004045">
    <property type="entry name" value="Glutathione_S-Trfase_N"/>
</dbReference>
<dbReference type="PANTHER" id="PTHR43969">
    <property type="entry name" value="GLUTATHIONE S TRANSFERASE D10, ISOFORM A-RELATED"/>
    <property type="match status" value="1"/>
</dbReference>
<comment type="subunit">
    <text evidence="1">Homodimer.</text>
</comment>
<dbReference type="CDD" id="cd03177">
    <property type="entry name" value="GST_C_Delta_Epsilon"/>
    <property type="match status" value="1"/>
</dbReference>
<dbReference type="PANTHER" id="PTHR43969:SF9">
    <property type="entry name" value="GLUTATHIONE S TRANSFERASE D10, ISOFORM A-RELATED"/>
    <property type="match status" value="1"/>
</dbReference>
<dbReference type="InterPro" id="IPR036282">
    <property type="entry name" value="Glutathione-S-Trfase_C_sf"/>
</dbReference>
<dbReference type="EMBL" id="GDAI01001639">
    <property type="protein sequence ID" value="JAI15964.1"/>
    <property type="molecule type" value="mRNA"/>
</dbReference>
<dbReference type="FunFam" id="3.40.30.10:FF:000034">
    <property type="entry name" value="glutathione S-transferase 1"/>
    <property type="match status" value="1"/>
</dbReference>
<dbReference type="Gene3D" id="3.40.30.10">
    <property type="entry name" value="Glutaredoxin"/>
    <property type="match status" value="1"/>
</dbReference>
<dbReference type="CDD" id="cd03045">
    <property type="entry name" value="GST_N_Delta_Epsilon"/>
    <property type="match status" value="1"/>
</dbReference>
<dbReference type="Pfam" id="PF02798">
    <property type="entry name" value="GST_N"/>
    <property type="match status" value="1"/>
</dbReference>
<dbReference type="FunFam" id="1.20.1050.10:FF:000007">
    <property type="entry name" value="Glutathione S-transferase 1-1"/>
    <property type="match status" value="1"/>
</dbReference>
<dbReference type="Pfam" id="PF00043">
    <property type="entry name" value="GST_C"/>
    <property type="match status" value="1"/>
</dbReference>
<evidence type="ECO:0000256" key="2">
    <source>
        <dbReference type="RuleBase" id="RU003494"/>
    </source>
</evidence>
<dbReference type="SFLD" id="SFLDG00358">
    <property type="entry name" value="Main_(cytGST)"/>
    <property type="match status" value="1"/>
</dbReference>
<dbReference type="PROSITE" id="PS50404">
    <property type="entry name" value="GST_NTER"/>
    <property type="match status" value="1"/>
</dbReference>
<dbReference type="SUPFAM" id="SSF47616">
    <property type="entry name" value="GST C-terminal domain-like"/>
    <property type="match status" value="1"/>
</dbReference>
<evidence type="ECO:0000259" key="4">
    <source>
        <dbReference type="PROSITE" id="PS50405"/>
    </source>
</evidence>
<dbReference type="SFLD" id="SFLDG01153">
    <property type="entry name" value="Main.4:_Theta-like"/>
    <property type="match status" value="1"/>
</dbReference>
<organism evidence="5">
    <name type="scientific">Tabanus bromius</name>
    <name type="common">Band-eyed brown horse fly</name>
    <dbReference type="NCBI Taxonomy" id="304241"/>
    <lineage>
        <taxon>Eukaryota</taxon>
        <taxon>Metazoa</taxon>
        <taxon>Ecdysozoa</taxon>
        <taxon>Arthropoda</taxon>
        <taxon>Hexapoda</taxon>
        <taxon>Insecta</taxon>
        <taxon>Pterygota</taxon>
        <taxon>Neoptera</taxon>
        <taxon>Endopterygota</taxon>
        <taxon>Diptera</taxon>
        <taxon>Brachycera</taxon>
        <taxon>Tabanomorpha</taxon>
        <taxon>Tabanoidea</taxon>
        <taxon>Tabanidae</taxon>
        <taxon>Tabanus</taxon>
    </lineage>
</organism>
<dbReference type="InterPro" id="IPR036249">
    <property type="entry name" value="Thioredoxin-like_sf"/>
</dbReference>
<keyword evidence="5" id="KW-0808">Transferase</keyword>
<dbReference type="GO" id="GO:0004364">
    <property type="term" value="F:glutathione transferase activity"/>
    <property type="evidence" value="ECO:0007669"/>
    <property type="project" value="TreeGrafter"/>
</dbReference>
<evidence type="ECO:0000259" key="3">
    <source>
        <dbReference type="PROSITE" id="PS50404"/>
    </source>
</evidence>